<feature type="transmembrane region" description="Helical" evidence="1">
    <location>
        <begin position="6"/>
        <end position="25"/>
    </location>
</feature>
<keyword evidence="3" id="KW-1185">Reference proteome</keyword>
<dbReference type="Ensembl" id="ENSCPRT00005025818.1">
    <property type="protein sequence ID" value="ENSCPRP00005022080.1"/>
    <property type="gene ID" value="ENSCPRG00005015389.1"/>
</dbReference>
<evidence type="ECO:0000313" key="3">
    <source>
        <dbReference type="Proteomes" id="UP000594220"/>
    </source>
</evidence>
<dbReference type="AlphaFoldDB" id="A0A7M4FBW3"/>
<accession>A0A7M4FBW3</accession>
<dbReference type="GeneTree" id="ENSGT00960000189319"/>
<organism evidence="2 3">
    <name type="scientific">Crocodylus porosus</name>
    <name type="common">Saltwater crocodile</name>
    <name type="synonym">Estuarine crocodile</name>
    <dbReference type="NCBI Taxonomy" id="8502"/>
    <lineage>
        <taxon>Eukaryota</taxon>
        <taxon>Metazoa</taxon>
        <taxon>Chordata</taxon>
        <taxon>Craniata</taxon>
        <taxon>Vertebrata</taxon>
        <taxon>Euteleostomi</taxon>
        <taxon>Archelosauria</taxon>
        <taxon>Archosauria</taxon>
        <taxon>Crocodylia</taxon>
        <taxon>Longirostres</taxon>
        <taxon>Crocodylidae</taxon>
        <taxon>Crocodylus</taxon>
    </lineage>
</organism>
<evidence type="ECO:0000256" key="1">
    <source>
        <dbReference type="SAM" id="Phobius"/>
    </source>
</evidence>
<proteinExistence type="predicted"/>
<keyword evidence="1" id="KW-0472">Membrane</keyword>
<dbReference type="OMA" id="LVYTTEW"/>
<sequence length="75" mass="8103">ISPSPLAVLIVFIFTTLPLLLKFVLNLIVASVGSSGTTVFRSVVDSHPKLRTIIKTLSKPSNSLTYAKTLLSFQT</sequence>
<keyword evidence="1" id="KW-1133">Transmembrane helix</keyword>
<name>A0A7M4FBW3_CROPO</name>
<keyword evidence="1" id="KW-0812">Transmembrane</keyword>
<reference evidence="2" key="2">
    <citation type="submission" date="2025-09" db="UniProtKB">
        <authorList>
            <consortium name="Ensembl"/>
        </authorList>
    </citation>
    <scope>IDENTIFICATION</scope>
</reference>
<evidence type="ECO:0000313" key="2">
    <source>
        <dbReference type="Ensembl" id="ENSCPRP00005022080.1"/>
    </source>
</evidence>
<protein>
    <submittedName>
        <fullName evidence="2">Uncharacterized protein</fullName>
    </submittedName>
</protein>
<dbReference type="Proteomes" id="UP000594220">
    <property type="component" value="Unplaced"/>
</dbReference>
<reference evidence="2" key="1">
    <citation type="submission" date="2025-08" db="UniProtKB">
        <authorList>
            <consortium name="Ensembl"/>
        </authorList>
    </citation>
    <scope>IDENTIFICATION</scope>
</reference>